<keyword evidence="3 5" id="KW-1133">Transmembrane helix</keyword>
<feature type="region of interest" description="Disordered" evidence="6">
    <location>
        <begin position="38"/>
        <end position="63"/>
    </location>
</feature>
<evidence type="ECO:0000313" key="8">
    <source>
        <dbReference type="Proteomes" id="UP001153636"/>
    </source>
</evidence>
<keyword evidence="2 5" id="KW-0812">Transmembrane</keyword>
<evidence type="ECO:0000256" key="2">
    <source>
        <dbReference type="ARBA" id="ARBA00022692"/>
    </source>
</evidence>
<feature type="transmembrane region" description="Helical" evidence="5">
    <location>
        <begin position="180"/>
        <end position="201"/>
    </location>
</feature>
<protein>
    <recommendedName>
        <fullName evidence="9">Protein lifeguard 1</fullName>
    </recommendedName>
</protein>
<feature type="transmembrane region" description="Helical" evidence="5">
    <location>
        <begin position="238"/>
        <end position="261"/>
    </location>
</feature>
<comment type="similarity">
    <text evidence="5">Belongs to the BI1 family.</text>
</comment>
<accession>A0A9P0G715</accession>
<evidence type="ECO:0000256" key="4">
    <source>
        <dbReference type="ARBA" id="ARBA00023136"/>
    </source>
</evidence>
<feature type="transmembrane region" description="Helical" evidence="5">
    <location>
        <begin position="125"/>
        <end position="144"/>
    </location>
</feature>
<feature type="transmembrane region" description="Helical" evidence="5">
    <location>
        <begin position="93"/>
        <end position="113"/>
    </location>
</feature>
<gene>
    <name evidence="7" type="ORF">PSYICH_LOCUS3191</name>
</gene>
<feature type="transmembrane region" description="Helical" evidence="5">
    <location>
        <begin position="156"/>
        <end position="174"/>
    </location>
</feature>
<evidence type="ECO:0000256" key="6">
    <source>
        <dbReference type="SAM" id="MobiDB-lite"/>
    </source>
</evidence>
<keyword evidence="4 5" id="KW-0472">Membrane</keyword>
<organism evidence="7 8">
    <name type="scientific">Psylliodes chrysocephalus</name>
    <dbReference type="NCBI Taxonomy" id="3402493"/>
    <lineage>
        <taxon>Eukaryota</taxon>
        <taxon>Metazoa</taxon>
        <taxon>Ecdysozoa</taxon>
        <taxon>Arthropoda</taxon>
        <taxon>Hexapoda</taxon>
        <taxon>Insecta</taxon>
        <taxon>Pterygota</taxon>
        <taxon>Neoptera</taxon>
        <taxon>Endopterygota</taxon>
        <taxon>Coleoptera</taxon>
        <taxon>Polyphaga</taxon>
        <taxon>Cucujiformia</taxon>
        <taxon>Chrysomeloidea</taxon>
        <taxon>Chrysomelidae</taxon>
        <taxon>Galerucinae</taxon>
        <taxon>Alticini</taxon>
        <taxon>Psylliodes</taxon>
    </lineage>
</organism>
<sequence>MTQTDIFEKSTEKLYVNPPATRIIPAGPVTVDPFGYESSQSNPSSMIAHQNNTPPQPSPPEDHYTSAVYGQELKEETFYFNDASVRKAFVKKVFAIVSVQLAVTMAITCWFIFEHNTKKFVQKHIEFAIVAVSVEIVVLVALICFGELRRRTPTNYILLCIFTLSKAFLIGVLASFYDVLAVVLALGFTIVVCVGLTLLAYQTKFDFTAFRGILFIILLIFVCFGISCIFLLSQLGQLIYASLGAVVFSFFFVFDLQLMMGGGHKYQISPEEYVFAAINLYMDVIYIFIYILRIVGGR</sequence>
<reference evidence="7" key="1">
    <citation type="submission" date="2022-01" db="EMBL/GenBank/DDBJ databases">
        <authorList>
            <person name="King R."/>
        </authorList>
    </citation>
    <scope>NUCLEOTIDE SEQUENCE</scope>
</reference>
<proteinExistence type="inferred from homology"/>
<dbReference type="Proteomes" id="UP001153636">
    <property type="component" value="Chromosome 12"/>
</dbReference>
<dbReference type="EMBL" id="OV651824">
    <property type="protein sequence ID" value="CAH1102273.1"/>
    <property type="molecule type" value="Genomic_DNA"/>
</dbReference>
<feature type="transmembrane region" description="Helical" evidence="5">
    <location>
        <begin position="273"/>
        <end position="292"/>
    </location>
</feature>
<dbReference type="AlphaFoldDB" id="A0A9P0G715"/>
<evidence type="ECO:0008006" key="9">
    <source>
        <dbReference type="Google" id="ProtNLM"/>
    </source>
</evidence>
<name>A0A9P0G715_9CUCU</name>
<dbReference type="OrthoDB" id="7933078at2759"/>
<feature type="transmembrane region" description="Helical" evidence="5">
    <location>
        <begin position="213"/>
        <end position="232"/>
    </location>
</feature>
<dbReference type="Pfam" id="PF01027">
    <property type="entry name" value="Bax1-I"/>
    <property type="match status" value="1"/>
</dbReference>
<evidence type="ECO:0000313" key="7">
    <source>
        <dbReference type="EMBL" id="CAH1102273.1"/>
    </source>
</evidence>
<dbReference type="InterPro" id="IPR006214">
    <property type="entry name" value="Bax_inhibitor_1-related"/>
</dbReference>
<dbReference type="PANTHER" id="PTHR23291:SF47">
    <property type="entry name" value="TRANSMEMBRANE BAX INHIBITOR MOTIF CONTAINING 7"/>
    <property type="match status" value="1"/>
</dbReference>
<dbReference type="CDD" id="cd10428">
    <property type="entry name" value="LFG_like"/>
    <property type="match status" value="1"/>
</dbReference>
<evidence type="ECO:0000256" key="5">
    <source>
        <dbReference type="RuleBase" id="RU004379"/>
    </source>
</evidence>
<feature type="compositionally biased region" description="Polar residues" evidence="6">
    <location>
        <begin position="38"/>
        <end position="53"/>
    </location>
</feature>
<dbReference type="GO" id="GO:0016020">
    <property type="term" value="C:membrane"/>
    <property type="evidence" value="ECO:0007669"/>
    <property type="project" value="UniProtKB-SubCell"/>
</dbReference>
<evidence type="ECO:0000256" key="1">
    <source>
        <dbReference type="ARBA" id="ARBA00004141"/>
    </source>
</evidence>
<dbReference type="PANTHER" id="PTHR23291">
    <property type="entry name" value="BAX INHIBITOR-RELATED"/>
    <property type="match status" value="1"/>
</dbReference>
<keyword evidence="8" id="KW-1185">Reference proteome</keyword>
<evidence type="ECO:0000256" key="3">
    <source>
        <dbReference type="ARBA" id="ARBA00022989"/>
    </source>
</evidence>
<comment type="subcellular location">
    <subcellularLocation>
        <location evidence="1">Membrane</location>
        <topology evidence="1">Multi-pass membrane protein</topology>
    </subcellularLocation>
</comment>